<protein>
    <submittedName>
        <fullName evidence="2">Uncharacterized protein</fullName>
    </submittedName>
</protein>
<keyword evidence="3" id="KW-1185">Reference proteome</keyword>
<evidence type="ECO:0000313" key="2">
    <source>
        <dbReference type="EMBL" id="KAK4872422.1"/>
    </source>
</evidence>
<evidence type="ECO:0000313" key="3">
    <source>
        <dbReference type="Proteomes" id="UP001353858"/>
    </source>
</evidence>
<reference evidence="3" key="1">
    <citation type="submission" date="2023-01" db="EMBL/GenBank/DDBJ databases">
        <title>Key to firefly adult light organ development and bioluminescence: homeobox transcription factors regulate luciferase expression and transportation to peroxisome.</title>
        <authorList>
            <person name="Fu X."/>
        </authorList>
    </citation>
    <scope>NUCLEOTIDE SEQUENCE [LARGE SCALE GENOMIC DNA]</scope>
</reference>
<dbReference type="Proteomes" id="UP001353858">
    <property type="component" value="Unassembled WGS sequence"/>
</dbReference>
<evidence type="ECO:0000256" key="1">
    <source>
        <dbReference type="SAM" id="Coils"/>
    </source>
</evidence>
<keyword evidence="1" id="KW-0175">Coiled coil</keyword>
<gene>
    <name evidence="2" type="ORF">RN001_014451</name>
</gene>
<comment type="caution">
    <text evidence="2">The sequence shown here is derived from an EMBL/GenBank/DDBJ whole genome shotgun (WGS) entry which is preliminary data.</text>
</comment>
<dbReference type="AlphaFoldDB" id="A0AAN7PPD9"/>
<sequence>MYIVSTKFIHKKEHKITWNIPGKNKCNEIDHILIKRKGESMIDNVRSYRGTSVETDHNVLITKTKLKIAKEKLRQQVKKKWDIEKLKKDEKKQTCENEINNLLQKENKKESIEEEWNIIKTIIIKLAKKIIGTKRVKNRNGWFDEECEKIIMRKREARIKWIERFKARLGFYSNAFRTYN</sequence>
<organism evidence="2 3">
    <name type="scientific">Aquatica leii</name>
    <dbReference type="NCBI Taxonomy" id="1421715"/>
    <lineage>
        <taxon>Eukaryota</taxon>
        <taxon>Metazoa</taxon>
        <taxon>Ecdysozoa</taxon>
        <taxon>Arthropoda</taxon>
        <taxon>Hexapoda</taxon>
        <taxon>Insecta</taxon>
        <taxon>Pterygota</taxon>
        <taxon>Neoptera</taxon>
        <taxon>Endopterygota</taxon>
        <taxon>Coleoptera</taxon>
        <taxon>Polyphaga</taxon>
        <taxon>Elateriformia</taxon>
        <taxon>Elateroidea</taxon>
        <taxon>Lampyridae</taxon>
        <taxon>Luciolinae</taxon>
        <taxon>Aquatica</taxon>
    </lineage>
</organism>
<feature type="coiled-coil region" evidence="1">
    <location>
        <begin position="85"/>
        <end position="115"/>
    </location>
</feature>
<name>A0AAN7PPD9_9COLE</name>
<accession>A0AAN7PPD9</accession>
<dbReference type="EMBL" id="JARPUR010000007">
    <property type="protein sequence ID" value="KAK4872422.1"/>
    <property type="molecule type" value="Genomic_DNA"/>
</dbReference>
<proteinExistence type="predicted"/>